<dbReference type="InterPro" id="IPR038078">
    <property type="entry name" value="PhoU-like_sf"/>
</dbReference>
<keyword evidence="3 6" id="KW-0812">Transmembrane</keyword>
<organism evidence="8 9">
    <name type="scientific">Candidatus Accumulibacter phosphatis</name>
    <dbReference type="NCBI Taxonomy" id="327160"/>
    <lineage>
        <taxon>Bacteria</taxon>
        <taxon>Pseudomonadati</taxon>
        <taxon>Pseudomonadota</taxon>
        <taxon>Betaproteobacteria</taxon>
        <taxon>Candidatus Accumulibacter</taxon>
    </lineage>
</organism>
<proteinExistence type="predicted"/>
<gene>
    <name evidence="8" type="ORF">E4Q23_17980</name>
</gene>
<sequence>MRSLPAAPPAFPNLQLSLLRIGVPVLLLAIAFSAFAVEPDVAAESPDWVQLFLGLFGGLALFLGGLQLLSEGMKKAAGQALKTVLAKLTTNRFTGALTGAFVTGILNSSTVTTLLVVGFISAGFMTLTQSVGVIMGANIGSTVTAQLLAFNLSAYSLGPVAIGFFMMFSAKREKVKYYGMMIMGLGLVFYGMGLMSSGMTPLRTYEPFLVILKGLENPLAGIAAGALFTAIVQSSAATVGIAIAMASEGLLALPAGIALALGANIGTAATTAFMGILSSKSAEATRASVVHVAFNVIGTLIWLPVIWLLADLSVWVSPASPELQGAARAAAEVPRQIANANTLFNVLNTVLFIGFTGWFAKMAERVVPDRALPPGVIVQAQYLDDGALEAPSVALQAVRLELGRVGEITLGMLRDVGPALRDRDLERIEDIARRDDEVDILEAEIFRYLGRIRVGHMTERESAEMQQLMVATDNLENLADVIETDMVALARKLVNIKSATEGETRTILIELYESTLKSVGLAVQAIRDNDQRAAESVMIMKDTIRDQSERLLERKATRLVATDDPDYLTLVRMQMSFVDQMRRIYTLAKRIAKVVLPPGIAQKD</sequence>
<comment type="caution">
    <text evidence="8">The sequence shown here is derived from an EMBL/GenBank/DDBJ whole genome shotgun (WGS) entry which is preliminary data.</text>
</comment>
<dbReference type="PANTHER" id="PTHR10010">
    <property type="entry name" value="SOLUTE CARRIER FAMILY 34 SODIUM PHOSPHATE , MEMBER 2-RELATED"/>
    <property type="match status" value="1"/>
</dbReference>
<dbReference type="SUPFAM" id="SSF109755">
    <property type="entry name" value="PhoU-like"/>
    <property type="match status" value="1"/>
</dbReference>
<dbReference type="InterPro" id="IPR026022">
    <property type="entry name" value="PhoU_dom"/>
</dbReference>
<name>A0ABX1TZ63_9PROT</name>
<evidence type="ECO:0000256" key="2">
    <source>
        <dbReference type="ARBA" id="ARBA00022475"/>
    </source>
</evidence>
<evidence type="ECO:0000256" key="4">
    <source>
        <dbReference type="ARBA" id="ARBA00022989"/>
    </source>
</evidence>
<feature type="transmembrane region" description="Helical" evidence="6">
    <location>
        <begin position="175"/>
        <end position="198"/>
    </location>
</feature>
<feature type="transmembrane region" description="Helical" evidence="6">
    <location>
        <begin position="219"/>
        <end position="245"/>
    </location>
</feature>
<feature type="domain" description="PhoU" evidence="7">
    <location>
        <begin position="404"/>
        <end position="482"/>
    </location>
</feature>
<dbReference type="Pfam" id="PF01895">
    <property type="entry name" value="PhoU"/>
    <property type="match status" value="1"/>
</dbReference>
<dbReference type="EMBL" id="SPMY01000057">
    <property type="protein sequence ID" value="NMQ29490.1"/>
    <property type="molecule type" value="Genomic_DNA"/>
</dbReference>
<feature type="transmembrane region" description="Helical" evidence="6">
    <location>
        <begin position="289"/>
        <end position="310"/>
    </location>
</feature>
<keyword evidence="2" id="KW-1003">Cell membrane</keyword>
<dbReference type="Proteomes" id="UP000749010">
    <property type="component" value="Unassembled WGS sequence"/>
</dbReference>
<dbReference type="Pfam" id="PF02690">
    <property type="entry name" value="Na_Pi_cotrans"/>
    <property type="match status" value="2"/>
</dbReference>
<dbReference type="NCBIfam" id="NF037997">
    <property type="entry name" value="Na_Pi_symport"/>
    <property type="match status" value="1"/>
</dbReference>
<protein>
    <submittedName>
        <fullName evidence="8">Na/Pi cotransporter family protein</fullName>
    </submittedName>
</protein>
<evidence type="ECO:0000256" key="5">
    <source>
        <dbReference type="ARBA" id="ARBA00023136"/>
    </source>
</evidence>
<feature type="transmembrane region" description="Helical" evidence="6">
    <location>
        <begin position="251"/>
        <end position="277"/>
    </location>
</feature>
<dbReference type="InterPro" id="IPR003841">
    <property type="entry name" value="Na/Pi_transpt"/>
</dbReference>
<evidence type="ECO:0000313" key="9">
    <source>
        <dbReference type="Proteomes" id="UP000749010"/>
    </source>
</evidence>
<feature type="transmembrane region" description="Helical" evidence="6">
    <location>
        <begin position="342"/>
        <end position="360"/>
    </location>
</feature>
<feature type="transmembrane region" description="Helical" evidence="6">
    <location>
        <begin position="48"/>
        <end position="69"/>
    </location>
</feature>
<evidence type="ECO:0000256" key="3">
    <source>
        <dbReference type="ARBA" id="ARBA00022692"/>
    </source>
</evidence>
<feature type="transmembrane region" description="Helical" evidence="6">
    <location>
        <begin position="18"/>
        <end position="36"/>
    </location>
</feature>
<comment type="subcellular location">
    <subcellularLocation>
        <location evidence="1">Cell membrane</location>
        <topology evidence="1">Multi-pass membrane protein</topology>
    </subcellularLocation>
</comment>
<dbReference type="Gene3D" id="1.20.58.220">
    <property type="entry name" value="Phosphate transport system protein phou homolog 2, domain 2"/>
    <property type="match status" value="2"/>
</dbReference>
<keyword evidence="9" id="KW-1185">Reference proteome</keyword>
<feature type="transmembrane region" description="Helical" evidence="6">
    <location>
        <begin position="147"/>
        <end position="169"/>
    </location>
</feature>
<evidence type="ECO:0000256" key="6">
    <source>
        <dbReference type="SAM" id="Phobius"/>
    </source>
</evidence>
<evidence type="ECO:0000256" key="1">
    <source>
        <dbReference type="ARBA" id="ARBA00004651"/>
    </source>
</evidence>
<dbReference type="PANTHER" id="PTHR10010:SF46">
    <property type="entry name" value="SODIUM-DEPENDENT PHOSPHATE TRANSPORT PROTEIN 2B"/>
    <property type="match status" value="1"/>
</dbReference>
<evidence type="ECO:0000259" key="7">
    <source>
        <dbReference type="Pfam" id="PF01895"/>
    </source>
</evidence>
<evidence type="ECO:0000313" key="8">
    <source>
        <dbReference type="EMBL" id="NMQ29490.1"/>
    </source>
</evidence>
<keyword evidence="5 6" id="KW-0472">Membrane</keyword>
<reference evidence="8 9" key="1">
    <citation type="submission" date="2019-03" db="EMBL/GenBank/DDBJ databases">
        <title>Metabolic reconstructions from genomes of highly enriched 'Candidatus Accumulibacter' and 'Candidatus Competibacter' bioreactor populations.</title>
        <authorList>
            <person name="Annavajhala M.K."/>
            <person name="Welles L."/>
            <person name="Abbas B."/>
            <person name="Sorokin D."/>
            <person name="Park H."/>
            <person name="Van Loosdrecht M."/>
            <person name="Chandran K."/>
        </authorList>
    </citation>
    <scope>NUCLEOTIDE SEQUENCE [LARGE SCALE GENOMIC DNA]</scope>
    <source>
        <strain evidence="8 9">SBR_S</strain>
    </source>
</reference>
<dbReference type="RefSeq" id="WP_169067951.1">
    <property type="nucleotide sequence ID" value="NZ_SPMY01000057.1"/>
</dbReference>
<keyword evidence="4 6" id="KW-1133">Transmembrane helix</keyword>
<accession>A0ABX1TZ63</accession>